<dbReference type="CDD" id="cd07422">
    <property type="entry name" value="MPP_ApaH"/>
    <property type="match status" value="1"/>
</dbReference>
<evidence type="ECO:0000313" key="7">
    <source>
        <dbReference type="EMBL" id="NGY05280.1"/>
    </source>
</evidence>
<dbReference type="SUPFAM" id="SSF56300">
    <property type="entry name" value="Metallo-dependent phosphatases"/>
    <property type="match status" value="1"/>
</dbReference>
<evidence type="ECO:0000256" key="4">
    <source>
        <dbReference type="ARBA" id="ARBA00049417"/>
    </source>
</evidence>
<organism evidence="7 8">
    <name type="scientific">Solimonas terrae</name>
    <dbReference type="NCBI Taxonomy" id="1396819"/>
    <lineage>
        <taxon>Bacteria</taxon>
        <taxon>Pseudomonadati</taxon>
        <taxon>Pseudomonadota</taxon>
        <taxon>Gammaproteobacteria</taxon>
        <taxon>Nevskiales</taxon>
        <taxon>Nevskiaceae</taxon>
        <taxon>Solimonas</taxon>
    </lineage>
</organism>
<comment type="caution">
    <text evidence="7">The sequence shown here is derived from an EMBL/GenBank/DDBJ whole genome shotgun (WGS) entry which is preliminary data.</text>
</comment>
<protein>
    <recommendedName>
        <fullName evidence="5">Bis(5'-nucleosyl)-tetraphosphatase, symmetrical</fullName>
        <ecNumber evidence="5">3.6.1.41</ecNumber>
    </recommendedName>
    <alternativeName>
        <fullName evidence="5">Ap4A hydrolase</fullName>
    </alternativeName>
    <alternativeName>
        <fullName evidence="5">Diadenosine 5',5'''-P1,P4-tetraphosphate pyrophosphohydrolase</fullName>
    </alternativeName>
    <alternativeName>
        <fullName evidence="5">Diadenosine tetraphosphatase</fullName>
    </alternativeName>
</protein>
<dbReference type="RefSeq" id="WP_166256406.1">
    <property type="nucleotide sequence ID" value="NZ_JAAMOW010000005.1"/>
</dbReference>
<dbReference type="AlphaFoldDB" id="A0A6M2BSH4"/>
<dbReference type="PIRSF" id="PIRSF000903">
    <property type="entry name" value="B5n-ttraPtase_sm"/>
    <property type="match status" value="1"/>
</dbReference>
<evidence type="ECO:0000256" key="3">
    <source>
        <dbReference type="ARBA" id="ARBA00022801"/>
    </source>
</evidence>
<feature type="domain" description="Calcineurin-like phosphoesterase" evidence="6">
    <location>
        <begin position="4"/>
        <end position="131"/>
    </location>
</feature>
<evidence type="ECO:0000256" key="2">
    <source>
        <dbReference type="ARBA" id="ARBA00005419"/>
    </source>
</evidence>
<comment type="catalytic activity">
    <reaction evidence="4 5">
        <text>P(1),P(4)-bis(5'-adenosyl) tetraphosphate + H2O = 2 ADP + 2 H(+)</text>
        <dbReference type="Rhea" id="RHEA:24252"/>
        <dbReference type="ChEBI" id="CHEBI:15377"/>
        <dbReference type="ChEBI" id="CHEBI:15378"/>
        <dbReference type="ChEBI" id="CHEBI:58141"/>
        <dbReference type="ChEBI" id="CHEBI:456216"/>
        <dbReference type="EC" id="3.6.1.41"/>
    </reaction>
</comment>
<evidence type="ECO:0000259" key="6">
    <source>
        <dbReference type="Pfam" id="PF00149"/>
    </source>
</evidence>
<keyword evidence="8" id="KW-1185">Reference proteome</keyword>
<dbReference type="Proteomes" id="UP000472676">
    <property type="component" value="Unassembled WGS sequence"/>
</dbReference>
<evidence type="ECO:0000256" key="1">
    <source>
        <dbReference type="ARBA" id="ARBA00003413"/>
    </source>
</evidence>
<reference evidence="7 8" key="1">
    <citation type="journal article" date="2014" name="Int. J. Syst. Evol. Microbiol.">
        <title>Solimonas terrae sp. nov., isolated from soil.</title>
        <authorList>
            <person name="Kim S.J."/>
            <person name="Moon J.Y."/>
            <person name="Weon H.Y."/>
            <person name="Ahn J.H."/>
            <person name="Chen W.M."/>
            <person name="Kwon S.W."/>
        </authorList>
    </citation>
    <scope>NUCLEOTIDE SEQUENCE [LARGE SCALE GENOMIC DNA]</scope>
    <source>
        <strain evidence="7 8">KIS83-12</strain>
    </source>
</reference>
<dbReference type="Pfam" id="PF00149">
    <property type="entry name" value="Metallophos"/>
    <property type="match status" value="1"/>
</dbReference>
<dbReference type="HAMAP" id="MF_00199">
    <property type="entry name" value="ApaH"/>
    <property type="match status" value="1"/>
</dbReference>
<accession>A0A6M2BSH4</accession>
<dbReference type="GO" id="GO:0008803">
    <property type="term" value="F:bis(5'-nucleosyl)-tetraphosphatase (symmetrical) activity"/>
    <property type="evidence" value="ECO:0007669"/>
    <property type="project" value="UniProtKB-UniRule"/>
</dbReference>
<evidence type="ECO:0000256" key="5">
    <source>
        <dbReference type="HAMAP-Rule" id="MF_00199"/>
    </source>
</evidence>
<dbReference type="EMBL" id="JAAMOW010000005">
    <property type="protein sequence ID" value="NGY05280.1"/>
    <property type="molecule type" value="Genomic_DNA"/>
</dbReference>
<name>A0A6M2BSH4_9GAMM</name>
<dbReference type="NCBIfam" id="TIGR00668">
    <property type="entry name" value="apaH"/>
    <property type="match status" value="1"/>
</dbReference>
<keyword evidence="3 5" id="KW-0378">Hydrolase</keyword>
<gene>
    <name evidence="5" type="primary">apaH</name>
    <name evidence="7" type="ORF">G7Y85_10905</name>
</gene>
<dbReference type="EC" id="3.6.1.41" evidence="5"/>
<dbReference type="InterPro" id="IPR029052">
    <property type="entry name" value="Metallo-depent_PP-like"/>
</dbReference>
<dbReference type="InterPro" id="IPR004617">
    <property type="entry name" value="ApaH"/>
</dbReference>
<proteinExistence type="inferred from homology"/>
<comment type="similarity">
    <text evidence="2 5">Belongs to the Ap4A hydrolase family.</text>
</comment>
<sequence length="282" mass="31994">MASYVIGDLQGCFEGLLALLSKLGFRKGRDRLLFCGDLVARGPDSLETLRFVSGLGPAVVSVLGNHDLHLLSLAERGERGDPDDHLDAVLQAPDADRLLHWLRRQRLAYRDPRHSVLLIHAGLAPQWTQRQTLQLAAEVQHELREPRRFSRFMSRMYGNEPNRWSDRLRGAERMRCIVNILTRARYCDIDGHFDYRYKGPIDTAPAGLLPWFAAPDRRSARSTVIFGHWSALGRVHWPANRVYGLDTGYLWGGHLTALRLDDRRLFSVAATTATRSIPRQPA</sequence>
<dbReference type="InterPro" id="IPR004843">
    <property type="entry name" value="Calcineurin-like_PHP"/>
</dbReference>
<dbReference type="Gene3D" id="3.60.21.10">
    <property type="match status" value="1"/>
</dbReference>
<dbReference type="PANTHER" id="PTHR40942:SF4">
    <property type="entry name" value="CYTOCHROME C5"/>
    <property type="match status" value="1"/>
</dbReference>
<dbReference type="NCBIfam" id="NF001204">
    <property type="entry name" value="PRK00166.1"/>
    <property type="match status" value="1"/>
</dbReference>
<dbReference type="PANTHER" id="PTHR40942">
    <property type="match status" value="1"/>
</dbReference>
<evidence type="ECO:0000313" key="8">
    <source>
        <dbReference type="Proteomes" id="UP000472676"/>
    </source>
</evidence>
<comment type="function">
    <text evidence="1 5">Hydrolyzes diadenosine 5',5'''-P1,P4-tetraphosphate to yield ADP.</text>
</comment>